<name>A0A169WHV8_DAUCS</name>
<reference evidence="2" key="2">
    <citation type="submission" date="2022-03" db="EMBL/GenBank/DDBJ databases">
        <title>Draft title - Genomic analysis of global carrot germplasm unveils the trajectory of domestication and the origin of high carotenoid orange carrot.</title>
        <authorList>
            <person name="Iorizzo M."/>
            <person name="Ellison S."/>
            <person name="Senalik D."/>
            <person name="Macko-Podgorni A."/>
            <person name="Grzebelus D."/>
            <person name="Bostan H."/>
            <person name="Rolling W."/>
            <person name="Curaba J."/>
            <person name="Simon P."/>
        </authorList>
    </citation>
    <scope>NUCLEOTIDE SEQUENCE</scope>
    <source>
        <tissue evidence="2">Leaf</tissue>
    </source>
</reference>
<dbReference type="PANTHER" id="PTHR31672:SF13">
    <property type="entry name" value="F-BOX PROTEIN CPR30-LIKE"/>
    <property type="match status" value="1"/>
</dbReference>
<evidence type="ECO:0000313" key="3">
    <source>
        <dbReference type="Proteomes" id="UP000077755"/>
    </source>
</evidence>
<dbReference type="Proteomes" id="UP000077755">
    <property type="component" value="Chromosome 3"/>
</dbReference>
<dbReference type="InterPro" id="IPR013187">
    <property type="entry name" value="F-box-assoc_dom_typ3"/>
</dbReference>
<accession>A0A169WHV8</accession>
<sequence length="254" mass="28999">MLAIMMIPRDLIYEILCRVPVNKASIECGGIIIRAFNKLYLADYESLYDGNAAESDGRLESFLTVDESQLFDSVNGLVCCTKSNQNIVLIFNPSTRKSIMLPVVPFDWQISFDYCFDKHLCGFGYDHVNDEYKIVKIALLYRSSILHDIMVIMYSFKTNSWTRIENVRLSKGVQFKERRGRFASGALYWPATDMKEDNSCSVIVRFDLGLEQFGEFEASFEGKDIDLERLVAFEGSIHVSEYNSCGVDLSEIND</sequence>
<proteinExistence type="predicted"/>
<evidence type="ECO:0000313" key="2">
    <source>
        <dbReference type="EMBL" id="WOG95036.1"/>
    </source>
</evidence>
<dbReference type="AlphaFoldDB" id="A0A169WHV8"/>
<organism evidence="2 3">
    <name type="scientific">Daucus carota subsp. sativus</name>
    <name type="common">Carrot</name>
    <dbReference type="NCBI Taxonomy" id="79200"/>
    <lineage>
        <taxon>Eukaryota</taxon>
        <taxon>Viridiplantae</taxon>
        <taxon>Streptophyta</taxon>
        <taxon>Embryophyta</taxon>
        <taxon>Tracheophyta</taxon>
        <taxon>Spermatophyta</taxon>
        <taxon>Magnoliopsida</taxon>
        <taxon>eudicotyledons</taxon>
        <taxon>Gunneridae</taxon>
        <taxon>Pentapetalae</taxon>
        <taxon>asterids</taxon>
        <taxon>campanulids</taxon>
        <taxon>Apiales</taxon>
        <taxon>Apiaceae</taxon>
        <taxon>Apioideae</taxon>
        <taxon>Scandiceae</taxon>
        <taxon>Daucinae</taxon>
        <taxon>Daucus</taxon>
        <taxon>Daucus sect. Daucus</taxon>
    </lineage>
</organism>
<reference evidence="2" key="1">
    <citation type="journal article" date="2016" name="Nat. Genet.">
        <title>A high-quality carrot genome assembly provides new insights into carotenoid accumulation and asterid genome evolution.</title>
        <authorList>
            <person name="Iorizzo M."/>
            <person name="Ellison S."/>
            <person name="Senalik D."/>
            <person name="Zeng P."/>
            <person name="Satapoomin P."/>
            <person name="Huang J."/>
            <person name="Bowman M."/>
            <person name="Iovene M."/>
            <person name="Sanseverino W."/>
            <person name="Cavagnaro P."/>
            <person name="Yildiz M."/>
            <person name="Macko-Podgorni A."/>
            <person name="Moranska E."/>
            <person name="Grzebelus E."/>
            <person name="Grzebelus D."/>
            <person name="Ashrafi H."/>
            <person name="Zheng Z."/>
            <person name="Cheng S."/>
            <person name="Spooner D."/>
            <person name="Van Deynze A."/>
            <person name="Simon P."/>
        </authorList>
    </citation>
    <scope>NUCLEOTIDE SEQUENCE</scope>
    <source>
        <tissue evidence="2">Leaf</tissue>
    </source>
</reference>
<dbReference type="InterPro" id="IPR050796">
    <property type="entry name" value="SCF_F-box_component"/>
</dbReference>
<dbReference type="NCBIfam" id="TIGR01640">
    <property type="entry name" value="F_box_assoc_1"/>
    <property type="match status" value="1"/>
</dbReference>
<dbReference type="Gramene" id="KZN03894">
    <property type="protein sequence ID" value="KZN03894"/>
    <property type="gene ID" value="DCAR_012650"/>
</dbReference>
<dbReference type="Pfam" id="PF08268">
    <property type="entry name" value="FBA_3"/>
    <property type="match status" value="1"/>
</dbReference>
<dbReference type="PANTHER" id="PTHR31672">
    <property type="entry name" value="BNACNNG10540D PROTEIN"/>
    <property type="match status" value="1"/>
</dbReference>
<keyword evidence="3" id="KW-1185">Reference proteome</keyword>
<gene>
    <name evidence="2" type="ORF">DCAR_0314338</name>
</gene>
<dbReference type="EMBL" id="CP093345">
    <property type="protein sequence ID" value="WOG95036.1"/>
    <property type="molecule type" value="Genomic_DNA"/>
</dbReference>
<feature type="domain" description="F-box associated beta-propeller type 3" evidence="1">
    <location>
        <begin position="68"/>
        <end position="243"/>
    </location>
</feature>
<dbReference type="InterPro" id="IPR017451">
    <property type="entry name" value="F-box-assoc_interact_dom"/>
</dbReference>
<protein>
    <recommendedName>
        <fullName evidence="1">F-box associated beta-propeller type 3 domain-containing protein</fullName>
    </recommendedName>
</protein>
<evidence type="ECO:0000259" key="1">
    <source>
        <dbReference type="Pfam" id="PF08268"/>
    </source>
</evidence>